<reference evidence="14 15" key="1">
    <citation type="journal article" date="2018" name="Nat. Ecol. Evol.">
        <title>Pezizomycetes genomes reveal the molecular basis of ectomycorrhizal truffle lifestyle.</title>
        <authorList>
            <person name="Murat C."/>
            <person name="Payen T."/>
            <person name="Noel B."/>
            <person name="Kuo A."/>
            <person name="Morin E."/>
            <person name="Chen J."/>
            <person name="Kohler A."/>
            <person name="Krizsan K."/>
            <person name="Balestrini R."/>
            <person name="Da Silva C."/>
            <person name="Montanini B."/>
            <person name="Hainaut M."/>
            <person name="Levati E."/>
            <person name="Barry K.W."/>
            <person name="Belfiori B."/>
            <person name="Cichocki N."/>
            <person name="Clum A."/>
            <person name="Dockter R.B."/>
            <person name="Fauchery L."/>
            <person name="Guy J."/>
            <person name="Iotti M."/>
            <person name="Le Tacon F."/>
            <person name="Lindquist E.A."/>
            <person name="Lipzen A."/>
            <person name="Malagnac F."/>
            <person name="Mello A."/>
            <person name="Molinier V."/>
            <person name="Miyauchi S."/>
            <person name="Poulain J."/>
            <person name="Riccioni C."/>
            <person name="Rubini A."/>
            <person name="Sitrit Y."/>
            <person name="Splivallo R."/>
            <person name="Traeger S."/>
            <person name="Wang M."/>
            <person name="Zifcakova L."/>
            <person name="Wipf D."/>
            <person name="Zambonelli A."/>
            <person name="Paolocci F."/>
            <person name="Nowrousian M."/>
            <person name="Ottonello S."/>
            <person name="Baldrian P."/>
            <person name="Spatafora J.W."/>
            <person name="Henrissat B."/>
            <person name="Nagy L.G."/>
            <person name="Aury J.M."/>
            <person name="Wincker P."/>
            <person name="Grigoriev I.V."/>
            <person name="Bonfante P."/>
            <person name="Martin F.M."/>
        </authorList>
    </citation>
    <scope>NUCLEOTIDE SEQUENCE [LARGE SCALE GENOMIC DNA]</scope>
    <source>
        <strain evidence="14 15">CCBAS932</strain>
    </source>
</reference>
<dbReference type="Proteomes" id="UP000277580">
    <property type="component" value="Unassembled WGS sequence"/>
</dbReference>
<proteinExistence type="inferred from homology"/>
<dbReference type="SUPFAM" id="SSF109604">
    <property type="entry name" value="HD-domain/PDEase-like"/>
    <property type="match status" value="1"/>
</dbReference>
<comment type="similarity">
    <text evidence="6">Belongs to the HDDC2 family.</text>
</comment>
<evidence type="ECO:0000256" key="5">
    <source>
        <dbReference type="ARBA" id="ARBA00004074"/>
    </source>
</evidence>
<evidence type="ECO:0000256" key="12">
    <source>
        <dbReference type="ARBA" id="ARBA00023285"/>
    </source>
</evidence>
<dbReference type="EMBL" id="ML119120">
    <property type="protein sequence ID" value="RPB13865.1"/>
    <property type="molecule type" value="Genomic_DNA"/>
</dbReference>
<dbReference type="EC" id="3.1.3.89" evidence="8"/>
<evidence type="ECO:0000256" key="7">
    <source>
        <dbReference type="ARBA" id="ARBA00011738"/>
    </source>
</evidence>
<evidence type="ECO:0000256" key="11">
    <source>
        <dbReference type="ARBA" id="ARBA00022842"/>
    </source>
</evidence>
<comment type="cofactor">
    <cofactor evidence="2">
        <name>Mn(2+)</name>
        <dbReference type="ChEBI" id="CHEBI:29035"/>
    </cofactor>
</comment>
<dbReference type="GO" id="GO:0046872">
    <property type="term" value="F:metal ion binding"/>
    <property type="evidence" value="ECO:0007669"/>
    <property type="project" value="UniProtKB-KW"/>
</dbReference>
<evidence type="ECO:0000256" key="4">
    <source>
        <dbReference type="ARBA" id="ARBA00001946"/>
    </source>
</evidence>
<gene>
    <name evidence="14" type="ORF">P167DRAFT_504167</name>
</gene>
<keyword evidence="9" id="KW-0479">Metal-binding</keyword>
<dbReference type="AlphaFoldDB" id="A0A3N4L792"/>
<evidence type="ECO:0000256" key="8">
    <source>
        <dbReference type="ARBA" id="ARBA00012964"/>
    </source>
</evidence>
<evidence type="ECO:0000256" key="3">
    <source>
        <dbReference type="ARBA" id="ARBA00001941"/>
    </source>
</evidence>
<dbReference type="Pfam" id="PF13023">
    <property type="entry name" value="HD_3"/>
    <property type="match status" value="1"/>
</dbReference>
<evidence type="ECO:0000259" key="13">
    <source>
        <dbReference type="SMART" id="SM00471"/>
    </source>
</evidence>
<evidence type="ECO:0000256" key="9">
    <source>
        <dbReference type="ARBA" id="ARBA00022723"/>
    </source>
</evidence>
<dbReference type="InterPro" id="IPR039356">
    <property type="entry name" value="YfbR/HDDC2"/>
</dbReference>
<dbReference type="FunFam" id="1.10.3210.10:FF:000011">
    <property type="entry name" value="HD domain-containing protein 2"/>
    <property type="match status" value="1"/>
</dbReference>
<dbReference type="FunCoup" id="A0A3N4L792">
    <property type="interactions" value="492"/>
</dbReference>
<dbReference type="SMART" id="SM00471">
    <property type="entry name" value="HDc"/>
    <property type="match status" value="1"/>
</dbReference>
<comment type="catalytic activity">
    <reaction evidence="1">
        <text>a 2'-deoxyribonucleoside 5'-phosphate + H2O = a 2'-deoxyribonucleoside + phosphate</text>
        <dbReference type="Rhea" id="RHEA:36167"/>
        <dbReference type="ChEBI" id="CHEBI:15377"/>
        <dbReference type="ChEBI" id="CHEBI:18274"/>
        <dbReference type="ChEBI" id="CHEBI:43474"/>
        <dbReference type="ChEBI" id="CHEBI:65317"/>
        <dbReference type="EC" id="3.1.3.89"/>
    </reaction>
</comment>
<sequence length="230" mass="26589">MSETSPNANSNPFIKNWSLDAVLKSIPLPEISASSSPLAFLHIIERLKTTPREGWKRFDIINGESIADHMYRMSIITMLCPPEENINKDRCVKLALIHDMAEALVGDLTPPDNVPKEEKYRRELETMNYICEQLLKPMSPTIAEEFMGLWTEYETGETKEAIFVKDVDRFELVCQCIEYEKKYNAKKDLKEFLHVRRGIKNEFVKKWAEDALREREAFWAAAGVESVVEN</sequence>
<evidence type="ECO:0000256" key="6">
    <source>
        <dbReference type="ARBA" id="ARBA00009999"/>
    </source>
</evidence>
<dbReference type="PANTHER" id="PTHR11845:SF13">
    <property type="entry name" value="5'-DEOXYNUCLEOTIDASE HDDC2"/>
    <property type="match status" value="1"/>
</dbReference>
<dbReference type="InterPro" id="IPR003607">
    <property type="entry name" value="HD/PDEase_dom"/>
</dbReference>
<dbReference type="InParanoid" id="A0A3N4L792"/>
<evidence type="ECO:0000256" key="2">
    <source>
        <dbReference type="ARBA" id="ARBA00001936"/>
    </source>
</evidence>
<dbReference type="GO" id="GO:0005737">
    <property type="term" value="C:cytoplasm"/>
    <property type="evidence" value="ECO:0007669"/>
    <property type="project" value="TreeGrafter"/>
</dbReference>
<comment type="cofactor">
    <cofactor evidence="4">
        <name>Mg(2+)</name>
        <dbReference type="ChEBI" id="CHEBI:18420"/>
    </cofactor>
</comment>
<dbReference type="STRING" id="1392247.A0A3N4L792"/>
<keyword evidence="12" id="KW-0170">Cobalt</keyword>
<evidence type="ECO:0000313" key="15">
    <source>
        <dbReference type="Proteomes" id="UP000277580"/>
    </source>
</evidence>
<dbReference type="Gene3D" id="1.10.3210.10">
    <property type="entry name" value="Hypothetical protein af1432"/>
    <property type="match status" value="1"/>
</dbReference>
<dbReference type="OrthoDB" id="10254258at2759"/>
<accession>A0A3N4L792</accession>
<evidence type="ECO:0000256" key="1">
    <source>
        <dbReference type="ARBA" id="ARBA00001638"/>
    </source>
</evidence>
<evidence type="ECO:0000256" key="10">
    <source>
        <dbReference type="ARBA" id="ARBA00022801"/>
    </source>
</evidence>
<keyword evidence="11" id="KW-0460">Magnesium</keyword>
<dbReference type="PANTHER" id="PTHR11845">
    <property type="entry name" value="5'-DEOXYNUCLEOTIDASE HDDC2"/>
    <property type="match status" value="1"/>
</dbReference>
<keyword evidence="10" id="KW-0378">Hydrolase</keyword>
<dbReference type="InterPro" id="IPR006674">
    <property type="entry name" value="HD_domain"/>
</dbReference>
<comment type="function">
    <text evidence="5">Catalyzes the dephosphorylation of the nucleoside 5'-monophosphates deoxyadenosine monophosphate (dAMP), deoxycytidine monophosphate (dCMP), deoxyguanosine monophosphate (dGMP) and deoxythymidine monophosphate (dTMP).</text>
</comment>
<protein>
    <recommendedName>
        <fullName evidence="8">5'-deoxynucleotidase</fullName>
        <ecNumber evidence="8">3.1.3.89</ecNumber>
    </recommendedName>
</protein>
<feature type="domain" description="HD/PDEase" evidence="13">
    <location>
        <begin position="62"/>
        <end position="182"/>
    </location>
</feature>
<comment type="subunit">
    <text evidence="7">Homodimer.</text>
</comment>
<dbReference type="GO" id="GO:0009159">
    <property type="term" value="P:deoxyribonucleoside monophosphate catabolic process"/>
    <property type="evidence" value="ECO:0007669"/>
    <property type="project" value="UniProtKB-ARBA"/>
</dbReference>
<evidence type="ECO:0000313" key="14">
    <source>
        <dbReference type="EMBL" id="RPB13865.1"/>
    </source>
</evidence>
<organism evidence="14 15">
    <name type="scientific">Morchella conica CCBAS932</name>
    <dbReference type="NCBI Taxonomy" id="1392247"/>
    <lineage>
        <taxon>Eukaryota</taxon>
        <taxon>Fungi</taxon>
        <taxon>Dikarya</taxon>
        <taxon>Ascomycota</taxon>
        <taxon>Pezizomycotina</taxon>
        <taxon>Pezizomycetes</taxon>
        <taxon>Pezizales</taxon>
        <taxon>Morchellaceae</taxon>
        <taxon>Morchella</taxon>
    </lineage>
</organism>
<dbReference type="GO" id="GO:0002953">
    <property type="term" value="F:5'-deoxynucleotidase activity"/>
    <property type="evidence" value="ECO:0007669"/>
    <property type="project" value="UniProtKB-EC"/>
</dbReference>
<comment type="cofactor">
    <cofactor evidence="3">
        <name>Co(2+)</name>
        <dbReference type="ChEBI" id="CHEBI:48828"/>
    </cofactor>
</comment>
<name>A0A3N4L792_9PEZI</name>
<keyword evidence="15" id="KW-1185">Reference proteome</keyword>